<dbReference type="GO" id="GO:0003677">
    <property type="term" value="F:DNA binding"/>
    <property type="evidence" value="ECO:0007669"/>
    <property type="project" value="InterPro"/>
</dbReference>
<name>A0AAU7QQU6_9FLAO</name>
<gene>
    <name evidence="9" type="ORF">ABNO52_00615</name>
</gene>
<accession>A0AAU7QQU6</accession>
<proteinExistence type="inferred from homology"/>
<keyword evidence="3" id="KW-0808">Transferase</keyword>
<protein>
    <recommendedName>
        <fullName evidence="1">DNA-directed RNA polymerase</fullName>
        <ecNumber evidence="1">2.7.7.6</ecNumber>
    </recommendedName>
</protein>
<evidence type="ECO:0000259" key="8">
    <source>
        <dbReference type="Pfam" id="PF04565"/>
    </source>
</evidence>
<evidence type="ECO:0000256" key="7">
    <source>
        <dbReference type="RuleBase" id="RU000434"/>
    </source>
</evidence>
<evidence type="ECO:0000256" key="6">
    <source>
        <dbReference type="ARBA" id="ARBA00048552"/>
    </source>
</evidence>
<organism evidence="9">
    <name type="scientific">Candidatus Shikimatogenerans sp. Tser</name>
    <dbReference type="NCBI Taxonomy" id="3158568"/>
    <lineage>
        <taxon>Bacteria</taxon>
        <taxon>Pseudomonadati</taxon>
        <taxon>Bacteroidota</taxon>
        <taxon>Flavobacteriia</taxon>
        <taxon>Flavobacteriales</taxon>
        <taxon>Candidatus Shikimatogenerans</taxon>
    </lineage>
</organism>
<evidence type="ECO:0000313" key="9">
    <source>
        <dbReference type="EMBL" id="XBT18116.1"/>
    </source>
</evidence>
<comment type="catalytic activity">
    <reaction evidence="6">
        <text>RNA(n) + a ribonucleoside 5'-triphosphate = RNA(n+1) + diphosphate</text>
        <dbReference type="Rhea" id="RHEA:21248"/>
        <dbReference type="Rhea" id="RHEA-COMP:14527"/>
        <dbReference type="Rhea" id="RHEA-COMP:17342"/>
        <dbReference type="ChEBI" id="CHEBI:33019"/>
        <dbReference type="ChEBI" id="CHEBI:61557"/>
        <dbReference type="ChEBI" id="CHEBI:140395"/>
        <dbReference type="EC" id="2.7.7.6"/>
    </reaction>
</comment>
<keyword evidence="5" id="KW-0804">Transcription</keyword>
<evidence type="ECO:0000256" key="5">
    <source>
        <dbReference type="ARBA" id="ARBA00023163"/>
    </source>
</evidence>
<dbReference type="Pfam" id="PF04565">
    <property type="entry name" value="RNA_pol_Rpb2_3"/>
    <property type="match status" value="1"/>
</dbReference>
<dbReference type="InterPro" id="IPR015712">
    <property type="entry name" value="DNA-dir_RNA_pol_su2"/>
</dbReference>
<dbReference type="GO" id="GO:0006351">
    <property type="term" value="P:DNA-templated transcription"/>
    <property type="evidence" value="ECO:0007669"/>
    <property type="project" value="InterPro"/>
</dbReference>
<evidence type="ECO:0000256" key="2">
    <source>
        <dbReference type="ARBA" id="ARBA00022478"/>
    </source>
</evidence>
<dbReference type="GO" id="GO:0000428">
    <property type="term" value="C:DNA-directed RNA polymerase complex"/>
    <property type="evidence" value="ECO:0007669"/>
    <property type="project" value="UniProtKB-KW"/>
</dbReference>
<keyword evidence="2" id="KW-0240">DNA-directed RNA polymerase</keyword>
<dbReference type="Gene3D" id="3.90.1100.10">
    <property type="match status" value="1"/>
</dbReference>
<dbReference type="GO" id="GO:0003899">
    <property type="term" value="F:DNA-directed RNA polymerase activity"/>
    <property type="evidence" value="ECO:0007669"/>
    <property type="project" value="UniProtKB-EC"/>
</dbReference>
<dbReference type="InterPro" id="IPR007645">
    <property type="entry name" value="RNA_pol_Rpb2_3"/>
</dbReference>
<keyword evidence="4" id="KW-0548">Nucleotidyltransferase</keyword>
<dbReference type="PANTHER" id="PTHR20856">
    <property type="entry name" value="DNA-DIRECTED RNA POLYMERASE I SUBUNIT 2"/>
    <property type="match status" value="1"/>
</dbReference>
<dbReference type="EMBL" id="CP157893">
    <property type="protein sequence ID" value="XBT18116.1"/>
    <property type="molecule type" value="Genomic_DNA"/>
</dbReference>
<dbReference type="Gene3D" id="2.30.150.10">
    <property type="entry name" value="DNA-directed RNA polymerase, beta subunit, external 1 domain"/>
    <property type="match status" value="1"/>
</dbReference>
<dbReference type="Gene3D" id="2.40.50.100">
    <property type="match status" value="1"/>
</dbReference>
<feature type="domain" description="RNA polymerase Rpb2" evidence="8">
    <location>
        <begin position="33"/>
        <end position="101"/>
    </location>
</feature>
<evidence type="ECO:0000256" key="3">
    <source>
        <dbReference type="ARBA" id="ARBA00022679"/>
    </source>
</evidence>
<dbReference type="GO" id="GO:0032549">
    <property type="term" value="F:ribonucleoside binding"/>
    <property type="evidence" value="ECO:0007669"/>
    <property type="project" value="InterPro"/>
</dbReference>
<evidence type="ECO:0000256" key="4">
    <source>
        <dbReference type="ARBA" id="ARBA00022695"/>
    </source>
</evidence>
<sequence>MFFLKKINLSKIFNIKIVNSILNTFFGTNQLSQFMDQTNILSEITHKRRLSLLGIGGITKNKASYKIRDVHNSFYGRICPIETPEGPNIGLISSLCIYTYINKFKYLTTPYISLKDNNKIKFLPYYLEKDKILSSYINFKQKNKKYLCRYNNNIIYSKYKNIDYLDIDYNQIISLSVSQIPFLEHNDANRILMGSNMLRQTIPLLYNKTPIINNSLNKEIIYFSKNFVYAKNKGIINYVDNKTIILKYKNSNI</sequence>
<dbReference type="AlphaFoldDB" id="A0AAU7QQU6"/>
<comment type="similarity">
    <text evidence="7">Belongs to the RNA polymerase beta chain family.</text>
</comment>
<dbReference type="SUPFAM" id="SSF64484">
    <property type="entry name" value="beta and beta-prime subunits of DNA dependent RNA-polymerase"/>
    <property type="match status" value="1"/>
</dbReference>
<evidence type="ECO:0000256" key="1">
    <source>
        <dbReference type="ARBA" id="ARBA00012418"/>
    </source>
</evidence>
<dbReference type="InterPro" id="IPR042107">
    <property type="entry name" value="DNA-dir_RNA_pol_bsu_ext_1_sf"/>
</dbReference>
<reference evidence="9" key="1">
    <citation type="submission" date="2024-06" db="EMBL/GenBank/DDBJ databases">
        <title>Diversity, functionality, and evolutionary history of bacterial symbionts in false click beetles (Coleoptera, Throscidae).</title>
        <authorList>
            <person name="Wierz J.C."/>
            <person name="Malm H."/>
            <person name="Kaltenpoth M."/>
            <person name="Engl T."/>
        </authorList>
    </citation>
    <scope>NUCLEOTIDE SEQUENCE</scope>
    <source>
        <strain evidence="9">Tser</strain>
    </source>
</reference>
<dbReference type="EC" id="2.7.7.6" evidence="1"/>